<dbReference type="PANTHER" id="PTHR32154:SF0">
    <property type="entry name" value="PYRUVATE-FLAVODOXIN OXIDOREDUCTASE-RELATED"/>
    <property type="match status" value="1"/>
</dbReference>
<sequence length="408" mass="44522">MAKSIELQEIEVWDGNTASSNALRQAQIDVIAAYPITPSTPIVQNYGSFKDNGYIDGDFALVESEHAAMSACVGAAAAGGRVSTATSSQGSGVNGRGFITKVSGMRSAIVGNLVNRALAAPLNIHGDHSDMYLSRDSGWISLCTCNPQEAYDFTLMAFKLGEHQKVRVPTIVNQDGFLCSHTVQNVRPLSDGVAYQFVGEYQTKHSLVDFDKPVSYGAQAEEEWHYEHKARLHHAIMSASSVIEEVFNDFAKLTGRQYHLTKTFQLEDAEIAIFALGTTYESAIVAAKEMRKKGIKAGVATIHSCAPSLMRRLGRDLKNLKALAILDKRSPAGAMGAMFNEVTSTVYQTQGTKHPVVSNYIYGLGERDMTIAHLCEIFEEINEDALKGTLTHPTQQFVGLRGPKMSFF</sequence>
<dbReference type="NCBIfam" id="NF007201">
    <property type="entry name" value="PRK09622.1"/>
    <property type="match status" value="1"/>
</dbReference>
<keyword evidence="1" id="KW-0560">Oxidoreductase</keyword>
<dbReference type="Pfam" id="PF01855">
    <property type="entry name" value="POR_N"/>
    <property type="match status" value="1"/>
</dbReference>
<dbReference type="Gene3D" id="3.40.50.970">
    <property type="match status" value="1"/>
</dbReference>
<accession>O68223</accession>
<evidence type="ECO:0000259" key="3">
    <source>
        <dbReference type="Pfam" id="PF17147"/>
    </source>
</evidence>
<dbReference type="Pfam" id="PF17147">
    <property type="entry name" value="PFOR_II"/>
    <property type="match status" value="1"/>
</dbReference>
<protein>
    <submittedName>
        <fullName evidence="4">PorA subunit of pyruvate:flavodoxin oxidoreductase</fullName>
    </submittedName>
</protein>
<organism evidence="4">
    <name type="scientific">Helicobacter pylori</name>
    <name type="common">Campylobacter pylori</name>
    <dbReference type="NCBI Taxonomy" id="210"/>
    <lineage>
        <taxon>Bacteria</taxon>
        <taxon>Pseudomonadati</taxon>
        <taxon>Campylobacterota</taxon>
        <taxon>Epsilonproteobacteria</taxon>
        <taxon>Campylobacterales</taxon>
        <taxon>Helicobacteraceae</taxon>
        <taxon>Helicobacter</taxon>
    </lineage>
</organism>
<evidence type="ECO:0000259" key="2">
    <source>
        <dbReference type="Pfam" id="PF01855"/>
    </source>
</evidence>
<evidence type="ECO:0000313" key="4">
    <source>
        <dbReference type="EMBL" id="AAC38206.1"/>
    </source>
</evidence>
<dbReference type="InterPro" id="IPR029061">
    <property type="entry name" value="THDP-binding"/>
</dbReference>
<dbReference type="GO" id="GO:0006979">
    <property type="term" value="P:response to oxidative stress"/>
    <property type="evidence" value="ECO:0007669"/>
    <property type="project" value="TreeGrafter"/>
</dbReference>
<reference evidence="4" key="2">
    <citation type="journal article" date="1998" name="J. Bacteriol.">
        <title>Helicobacter pylori porCDAB and oorDABC genes encode distinct pyruvate:flavodoxin and 2-oxoglutarate:acceptor oxidoreductases which mediate electron transport to NADP.</title>
        <authorList>
            <person name="Hughes N.J."/>
            <person name="Clayton C.L."/>
            <person name="Chalk P.A."/>
            <person name="Kelly D.J."/>
        </authorList>
    </citation>
    <scope>NUCLEOTIDE SEQUENCE</scope>
    <source>
        <strain evidence="4">NCTC 11637</strain>
    </source>
</reference>
<proteinExistence type="predicted"/>
<dbReference type="CDD" id="cd07034">
    <property type="entry name" value="TPP_PYR_PFOR_IOR-alpha_like"/>
    <property type="match status" value="1"/>
</dbReference>
<dbReference type="SUPFAM" id="SSF52922">
    <property type="entry name" value="TK C-terminal domain-like"/>
    <property type="match status" value="1"/>
</dbReference>
<dbReference type="InterPro" id="IPR050722">
    <property type="entry name" value="Pyruvate:ferred/Flavod_OxRd"/>
</dbReference>
<dbReference type="FunFam" id="3.40.50.920:FF:000010">
    <property type="entry name" value="Pyruvate ferredoxin oxidoreductase, alpha subunit"/>
    <property type="match status" value="1"/>
</dbReference>
<evidence type="ECO:0000256" key="1">
    <source>
        <dbReference type="ARBA" id="ARBA00023002"/>
    </source>
</evidence>
<dbReference type="AlphaFoldDB" id="O68223"/>
<name>O68223_HELPX</name>
<feature type="domain" description="Pyruvate flavodoxin/ferredoxin oxidoreductase pyrimidine binding" evidence="2">
    <location>
        <begin position="22"/>
        <end position="247"/>
    </location>
</feature>
<dbReference type="InterPro" id="IPR002880">
    <property type="entry name" value="Pyrv_Fd/Flavodoxin_OxRdtase_N"/>
</dbReference>
<dbReference type="EMBL" id="AF021092">
    <property type="protein sequence ID" value="AAC38206.1"/>
    <property type="molecule type" value="Genomic_DNA"/>
</dbReference>
<gene>
    <name evidence="4" type="primary">porA</name>
</gene>
<dbReference type="GO" id="GO:0016903">
    <property type="term" value="F:oxidoreductase activity, acting on the aldehyde or oxo group of donors"/>
    <property type="evidence" value="ECO:0007669"/>
    <property type="project" value="UniProtKB-ARBA"/>
</dbReference>
<dbReference type="InterPro" id="IPR009014">
    <property type="entry name" value="Transketo_C/PFOR_II"/>
</dbReference>
<dbReference type="FunFam" id="3.40.50.970:FF:000012">
    <property type="entry name" value="Pyruvate:ferredoxin (Flavodoxin) oxidoreductase"/>
    <property type="match status" value="1"/>
</dbReference>
<dbReference type="PANTHER" id="PTHR32154">
    <property type="entry name" value="PYRUVATE-FLAVODOXIN OXIDOREDUCTASE-RELATED"/>
    <property type="match status" value="1"/>
</dbReference>
<dbReference type="InterPro" id="IPR033412">
    <property type="entry name" value="PFOR_II"/>
</dbReference>
<feature type="domain" description="Pyruvate:ferredoxin oxidoreductase core" evidence="3">
    <location>
        <begin position="269"/>
        <end position="373"/>
    </location>
</feature>
<dbReference type="SUPFAM" id="SSF52518">
    <property type="entry name" value="Thiamin diphosphate-binding fold (THDP-binding)"/>
    <property type="match status" value="1"/>
</dbReference>
<keyword evidence="4" id="KW-0670">Pyruvate</keyword>
<reference evidence="4" key="1">
    <citation type="journal article" date="1995" name="J. Bacteriol.">
        <title>Identification of carboxylation enzymes and characterization of a novel four-subunit pyruvate:flavodoxin oxidoreductase from Helicobacter pylori.</title>
        <authorList>
            <person name="Hughes N.J."/>
            <person name="Chalk P.A."/>
            <person name="Clayton C.L."/>
            <person name="Kelly D.J."/>
        </authorList>
    </citation>
    <scope>NUCLEOTIDE SEQUENCE</scope>
    <source>
        <strain evidence="4">NCTC 11637</strain>
    </source>
</reference>
<dbReference type="GO" id="GO:0019752">
    <property type="term" value="P:carboxylic acid metabolic process"/>
    <property type="evidence" value="ECO:0007669"/>
    <property type="project" value="UniProtKB-ARBA"/>
</dbReference>
<dbReference type="Gene3D" id="3.40.50.920">
    <property type="match status" value="1"/>
</dbReference>